<organism evidence="2">
    <name type="scientific">Manihot esculenta</name>
    <name type="common">Cassava</name>
    <name type="synonym">Jatropha manihot</name>
    <dbReference type="NCBI Taxonomy" id="3983"/>
    <lineage>
        <taxon>Eukaryota</taxon>
        <taxon>Viridiplantae</taxon>
        <taxon>Streptophyta</taxon>
        <taxon>Embryophyta</taxon>
        <taxon>Tracheophyta</taxon>
        <taxon>Spermatophyta</taxon>
        <taxon>Magnoliopsida</taxon>
        <taxon>eudicotyledons</taxon>
        <taxon>Gunneridae</taxon>
        <taxon>Pentapetalae</taxon>
        <taxon>rosids</taxon>
        <taxon>fabids</taxon>
        <taxon>Malpighiales</taxon>
        <taxon>Euphorbiaceae</taxon>
        <taxon>Crotonoideae</taxon>
        <taxon>Manihoteae</taxon>
        <taxon>Manihot</taxon>
    </lineage>
</organism>
<keyword evidence="1" id="KW-0472">Membrane</keyword>
<feature type="transmembrane region" description="Helical" evidence="1">
    <location>
        <begin position="34"/>
        <end position="54"/>
    </location>
</feature>
<dbReference type="EMBL" id="CM004387">
    <property type="protein sequence ID" value="OAY59703.1"/>
    <property type="molecule type" value="Genomic_DNA"/>
</dbReference>
<proteinExistence type="predicted"/>
<reference evidence="2" key="1">
    <citation type="submission" date="2016-02" db="EMBL/GenBank/DDBJ databases">
        <title>WGS assembly of Manihot esculenta.</title>
        <authorList>
            <person name="Bredeson J.V."/>
            <person name="Prochnik S.E."/>
            <person name="Lyons J.B."/>
            <person name="Schmutz J."/>
            <person name="Grimwood J."/>
            <person name="Vrebalov J."/>
            <person name="Bart R.S."/>
            <person name="Amuge T."/>
            <person name="Ferguson M.E."/>
            <person name="Green R."/>
            <person name="Putnam N."/>
            <person name="Stites J."/>
            <person name="Rounsley S."/>
            <person name="Rokhsar D.S."/>
        </authorList>
    </citation>
    <scope>NUCLEOTIDE SEQUENCE [LARGE SCALE GENOMIC DNA]</scope>
    <source>
        <tissue evidence="2">Leaf</tissue>
    </source>
</reference>
<accession>A0A2C9WKB1</accession>
<keyword evidence="1" id="KW-0812">Transmembrane</keyword>
<sequence>MIIHLWTFHATSHTHLQAGSNLRHIMSRVGGWMPSWPCSIIGPIIGLYSILPLYTSKRLANIFLVIPSSHIFIVHS</sequence>
<evidence type="ECO:0000313" key="2">
    <source>
        <dbReference type="EMBL" id="OAY59703.1"/>
    </source>
</evidence>
<dbReference type="AlphaFoldDB" id="A0A2C9WKB1"/>
<keyword evidence="1" id="KW-1133">Transmembrane helix</keyword>
<evidence type="ECO:0000256" key="1">
    <source>
        <dbReference type="SAM" id="Phobius"/>
    </source>
</evidence>
<protein>
    <submittedName>
        <fullName evidence="2">Uncharacterized protein</fullName>
    </submittedName>
</protein>
<name>A0A2C9WKB1_MANES</name>
<gene>
    <name evidence="2" type="ORF">MANES_01G052000</name>
</gene>